<name>A0A1M7AB35_PSETH</name>
<gene>
    <name evidence="3" type="ORF">SAMN05443637_1273</name>
</gene>
<dbReference type="RefSeq" id="WP_234997622.1">
    <property type="nucleotide sequence ID" value="NZ_FRAP01000027.1"/>
</dbReference>
<reference evidence="3 4" key="1">
    <citation type="submission" date="2016-11" db="EMBL/GenBank/DDBJ databases">
        <authorList>
            <person name="Jaros S."/>
            <person name="Januszkiewicz K."/>
            <person name="Wedrychowicz H."/>
        </authorList>
    </citation>
    <scope>NUCLEOTIDE SEQUENCE [LARGE SCALE GENOMIC DNA]</scope>
    <source>
        <strain evidence="3 4">DSM 43832</strain>
    </source>
</reference>
<dbReference type="Pfam" id="PF14403">
    <property type="entry name" value="CP_ATPgrasp_2"/>
    <property type="match status" value="1"/>
</dbReference>
<feature type="domain" description="DUF403" evidence="1">
    <location>
        <begin position="472"/>
        <end position="779"/>
    </location>
</feature>
<sequence>MRAADGSVRPLWAGVAALLDRPGLAGLRSRREDTERLLADEGVAYRPPGADEPQAWRLDPLPLVLDGAEWTGLARGVAQRAELADRLLADLYGPRTVLDRGLLPVELIDGHPGYLHAWRRSVGRPRREVFLAGIELGRGPDGWTVLDDRVQAPSGAGYAMAGRRVVSRALAGLHRRSPIRRLRPFFDAMRTGLPAAAPPGVDEPRIVLLHPGPEAETAYEQALLSSLLGIGLVRGSDLTVRGGRLWQQSLGGLDPVDVVLRRLDAQWCDPLDLRPDSLLGVPGLVEVARVGTVSVLNGLGSEVLENPGLAPYLPQLCRALLGEDLQIPAPQTWWCGDPAGRAHVLARLGELVIAPIARDIAEPVHGAALTAAEREELAARITAEPHLWTGRVPVELSTAPTLAGDATVDLPVSVRAFAVASDTGWEVLDGGLGMVTDADGVLAKDVWIVGEPAPPRPDQTVPSILPATPPLSPRTADDLFWFGRYAERAEATARLLRAVDDRWADVIVSPDGAVLTAMPTLLAAVAAVTGTGPLGRSTDEVAAGLRALVCDRERPGTLAFAVHHTIRTAQAVREQLSTDTWLALGRLESALAGVGEHGERDALDEVVAGLLALWGIVADGLVRDAGWHLLAAGRRIERAQQVVALVRAALVASPRGAAGRLVAETVLIATESVITHRRRHPQDAAAGRGIATVLELLLTDTENPRAVAFQLAGLADDLARLPGRPPAAMGRATQLLATLDVHALSTRSADGTRPALDTALAELATALAELADQVAATHFAVALPPHPFDPLAGTG</sequence>
<dbReference type="AlphaFoldDB" id="A0A1M7AB35"/>
<dbReference type="InterPro" id="IPR051680">
    <property type="entry name" value="ATP-dep_Glu-Cys_Ligase-2"/>
</dbReference>
<dbReference type="InterPro" id="IPR007296">
    <property type="entry name" value="DUF403"/>
</dbReference>
<organism evidence="3 4">
    <name type="scientific">Pseudonocardia thermophila</name>
    <dbReference type="NCBI Taxonomy" id="1848"/>
    <lineage>
        <taxon>Bacteria</taxon>
        <taxon>Bacillati</taxon>
        <taxon>Actinomycetota</taxon>
        <taxon>Actinomycetes</taxon>
        <taxon>Pseudonocardiales</taxon>
        <taxon>Pseudonocardiaceae</taxon>
        <taxon>Pseudonocardia</taxon>
    </lineage>
</organism>
<keyword evidence="4" id="KW-1185">Reference proteome</keyword>
<protein>
    <submittedName>
        <fullName evidence="3">Uncharacterized conserved protein, circularly permuted ATPgrasp superfamily</fullName>
    </submittedName>
</protein>
<dbReference type="InterPro" id="IPR025841">
    <property type="entry name" value="CP_ATPgrasp_2"/>
</dbReference>
<evidence type="ECO:0000313" key="3">
    <source>
        <dbReference type="EMBL" id="SHL39878.1"/>
    </source>
</evidence>
<dbReference type="EMBL" id="FRAP01000027">
    <property type="protein sequence ID" value="SHL39878.1"/>
    <property type="molecule type" value="Genomic_DNA"/>
</dbReference>
<dbReference type="PANTHER" id="PTHR34595">
    <property type="entry name" value="BLR5612 PROTEIN"/>
    <property type="match status" value="1"/>
</dbReference>
<accession>A0A1M7AB35</accession>
<evidence type="ECO:0000259" key="1">
    <source>
        <dbReference type="Pfam" id="PF04168"/>
    </source>
</evidence>
<dbReference type="STRING" id="1848.SAMN05443637_1273"/>
<dbReference type="Proteomes" id="UP000184363">
    <property type="component" value="Unassembled WGS sequence"/>
</dbReference>
<dbReference type="Gene3D" id="3.40.50.11290">
    <property type="match status" value="1"/>
</dbReference>
<dbReference type="Pfam" id="PF04168">
    <property type="entry name" value="Alpha-E"/>
    <property type="match status" value="1"/>
</dbReference>
<proteinExistence type="predicted"/>
<evidence type="ECO:0000259" key="2">
    <source>
        <dbReference type="Pfam" id="PF14403"/>
    </source>
</evidence>
<dbReference type="Gene3D" id="3.30.1490.270">
    <property type="match status" value="1"/>
</dbReference>
<dbReference type="PANTHER" id="PTHR34595:SF2">
    <property type="entry name" value="BLR2978 PROTEIN"/>
    <property type="match status" value="1"/>
</dbReference>
<feature type="domain" description="Circularly permuted ATP-grasp type 2" evidence="2">
    <location>
        <begin position="62"/>
        <end position="435"/>
    </location>
</feature>
<evidence type="ECO:0000313" key="4">
    <source>
        <dbReference type="Proteomes" id="UP000184363"/>
    </source>
</evidence>